<reference evidence="3" key="1">
    <citation type="submission" date="2017-09" db="EMBL/GenBank/DDBJ databases">
        <authorList>
            <person name="Feng G."/>
            <person name="Zhu H."/>
        </authorList>
    </citation>
    <scope>NUCLEOTIDE SEQUENCE [LARGE SCALE GENOMIC DNA]</scope>
    <source>
        <strain evidence="3">1PNM-20</strain>
    </source>
</reference>
<dbReference type="AlphaFoldDB" id="A0A2A2SGS0"/>
<comment type="caution">
    <text evidence="2">The sequence shown here is derived from an EMBL/GenBank/DDBJ whole genome shotgun (WGS) entry which is preliminary data.</text>
</comment>
<name>A0A2A2SGS0_9SPHN</name>
<proteinExistence type="predicted"/>
<organism evidence="2 3">
    <name type="scientific">Sphingomonas lenta</name>
    <dbReference type="NCBI Taxonomy" id="1141887"/>
    <lineage>
        <taxon>Bacteria</taxon>
        <taxon>Pseudomonadati</taxon>
        <taxon>Pseudomonadota</taxon>
        <taxon>Alphaproteobacteria</taxon>
        <taxon>Sphingomonadales</taxon>
        <taxon>Sphingomonadaceae</taxon>
        <taxon>Sphingomonas</taxon>
    </lineage>
</organism>
<dbReference type="Proteomes" id="UP000218151">
    <property type="component" value="Unassembled WGS sequence"/>
</dbReference>
<feature type="region of interest" description="Disordered" evidence="1">
    <location>
        <begin position="1"/>
        <end position="65"/>
    </location>
</feature>
<protein>
    <submittedName>
        <fullName evidence="2">Uncharacterized protein</fullName>
    </submittedName>
</protein>
<dbReference type="RefSeq" id="WP_095998463.1">
    <property type="nucleotide sequence ID" value="NZ_NSLI01000003.1"/>
</dbReference>
<evidence type="ECO:0000313" key="2">
    <source>
        <dbReference type="EMBL" id="PAX08221.1"/>
    </source>
</evidence>
<dbReference type="EMBL" id="NSLI01000003">
    <property type="protein sequence ID" value="PAX08221.1"/>
    <property type="molecule type" value="Genomic_DNA"/>
</dbReference>
<accession>A0A2A2SGS0</accession>
<keyword evidence="3" id="KW-1185">Reference proteome</keyword>
<feature type="compositionally biased region" description="Basic and acidic residues" evidence="1">
    <location>
        <begin position="9"/>
        <end position="25"/>
    </location>
</feature>
<sequence>MADENLEDIQPKMDRDTTPRLDVSKEPQTMSMQHRDGGDARLDKDERQPTADEEAGNKTSLLWNE</sequence>
<evidence type="ECO:0000256" key="1">
    <source>
        <dbReference type="SAM" id="MobiDB-lite"/>
    </source>
</evidence>
<evidence type="ECO:0000313" key="3">
    <source>
        <dbReference type="Proteomes" id="UP000218151"/>
    </source>
</evidence>
<feature type="compositionally biased region" description="Basic and acidic residues" evidence="1">
    <location>
        <begin position="33"/>
        <end position="50"/>
    </location>
</feature>
<gene>
    <name evidence="2" type="ORF">CKY28_11680</name>
</gene>